<dbReference type="EMBL" id="KV453847">
    <property type="protein sequence ID" value="ODV88107.1"/>
    <property type="molecule type" value="Genomic_DNA"/>
</dbReference>
<keyword evidence="2" id="KW-1133">Transmembrane helix</keyword>
<feature type="compositionally biased region" description="Basic and acidic residues" evidence="1">
    <location>
        <begin position="370"/>
        <end position="382"/>
    </location>
</feature>
<accession>A0A1E4T8L7</accession>
<evidence type="ECO:0000313" key="3">
    <source>
        <dbReference type="EMBL" id="ODV88107.1"/>
    </source>
</evidence>
<dbReference type="PANTHER" id="PTHR36414:SF1">
    <property type="entry name" value="PROTEIN SUR7"/>
    <property type="match status" value="1"/>
</dbReference>
<dbReference type="GO" id="GO:0045121">
    <property type="term" value="C:membrane raft"/>
    <property type="evidence" value="ECO:0007669"/>
    <property type="project" value="TreeGrafter"/>
</dbReference>
<keyword evidence="2" id="KW-0812">Transmembrane</keyword>
<feature type="transmembrane region" description="Helical" evidence="2">
    <location>
        <begin position="188"/>
        <end position="206"/>
    </location>
</feature>
<organism evidence="3 4">
    <name type="scientific">[Candida] arabinofermentans NRRL YB-2248</name>
    <dbReference type="NCBI Taxonomy" id="983967"/>
    <lineage>
        <taxon>Eukaryota</taxon>
        <taxon>Fungi</taxon>
        <taxon>Dikarya</taxon>
        <taxon>Ascomycota</taxon>
        <taxon>Saccharomycotina</taxon>
        <taxon>Pichiomycetes</taxon>
        <taxon>Pichiales</taxon>
        <taxon>Pichiaceae</taxon>
        <taxon>Ogataea</taxon>
        <taxon>Ogataea/Candida clade</taxon>
    </lineage>
</organism>
<dbReference type="GO" id="GO:0006897">
    <property type="term" value="P:endocytosis"/>
    <property type="evidence" value="ECO:0007669"/>
    <property type="project" value="TreeGrafter"/>
</dbReference>
<evidence type="ECO:0000256" key="2">
    <source>
        <dbReference type="SAM" id="Phobius"/>
    </source>
</evidence>
<dbReference type="OrthoDB" id="5419460at2759"/>
<evidence type="ECO:0000256" key="1">
    <source>
        <dbReference type="SAM" id="MobiDB-lite"/>
    </source>
</evidence>
<feature type="region of interest" description="Disordered" evidence="1">
    <location>
        <begin position="363"/>
        <end position="382"/>
    </location>
</feature>
<dbReference type="GO" id="GO:0030866">
    <property type="term" value="P:cortical actin cytoskeleton organization"/>
    <property type="evidence" value="ECO:0007669"/>
    <property type="project" value="TreeGrafter"/>
</dbReference>
<dbReference type="PANTHER" id="PTHR36414">
    <property type="entry name" value="PROTEIN SUR7"/>
    <property type="match status" value="1"/>
</dbReference>
<sequence>MLRIISKSVPILLLLGALLCFFLTILTGATEKSILKHFYWLEADTSSYSTSNSHSRWTNYGLCSVVDGSNTNCGSNAPAYPFSPADNFQSTDNLPSSFIHNRDTYFYLSRIGYGFALVGIFTLVLAFVPIVIFLITGGMSLPALILFGIALLFIFTSVILSTACYVKGRNTFHNDHVSSHLGAKTFGVAWATVACLLLMIPFLVLNKSKSGYGGGRGGGYSYYEDYDDKHWALSRKKRREAEQLRRQQMIDQRDLQVNQRGGVNFMSLIQKREAENGGVHPHRAFDDDNEENYNNVNNNSYYQPSTQQVYHEEVGDTTVATSGTKGSKFNFFRIKRNKASESPSADSGEDTVVTQNQGLSYEEQVQQAMRKIEESRSHQNLN</sequence>
<dbReference type="Proteomes" id="UP000094801">
    <property type="component" value="Unassembled WGS sequence"/>
</dbReference>
<dbReference type="InterPro" id="IPR009571">
    <property type="entry name" value="SUR7/Rim9-like_fungi"/>
</dbReference>
<feature type="transmembrane region" description="Helical" evidence="2">
    <location>
        <begin position="111"/>
        <end position="136"/>
    </location>
</feature>
<proteinExistence type="predicted"/>
<dbReference type="GO" id="GO:0032185">
    <property type="term" value="P:septin cytoskeleton organization"/>
    <property type="evidence" value="ECO:0007669"/>
    <property type="project" value="TreeGrafter"/>
</dbReference>
<dbReference type="GO" id="GO:0005938">
    <property type="term" value="C:cell cortex"/>
    <property type="evidence" value="ECO:0007669"/>
    <property type="project" value="TreeGrafter"/>
</dbReference>
<dbReference type="GO" id="GO:0005886">
    <property type="term" value="C:plasma membrane"/>
    <property type="evidence" value="ECO:0007669"/>
    <property type="project" value="InterPro"/>
</dbReference>
<keyword evidence="4" id="KW-1185">Reference proteome</keyword>
<protein>
    <submittedName>
        <fullName evidence="3">Uncharacterized protein</fullName>
    </submittedName>
</protein>
<name>A0A1E4T8L7_9ASCO</name>
<dbReference type="AlphaFoldDB" id="A0A1E4T8L7"/>
<keyword evidence="2" id="KW-0472">Membrane</keyword>
<reference evidence="4" key="1">
    <citation type="submission" date="2016-04" db="EMBL/GenBank/DDBJ databases">
        <title>Comparative genomics of biotechnologically important yeasts.</title>
        <authorList>
            <consortium name="DOE Joint Genome Institute"/>
            <person name="Riley R."/>
            <person name="Haridas S."/>
            <person name="Wolfe K.H."/>
            <person name="Lopes M.R."/>
            <person name="Hittinger C.T."/>
            <person name="Goker M."/>
            <person name="Salamov A."/>
            <person name="Wisecaver J."/>
            <person name="Long T.M."/>
            <person name="Aerts A.L."/>
            <person name="Barry K."/>
            <person name="Choi C."/>
            <person name="Clum A."/>
            <person name="Coughlan A.Y."/>
            <person name="Deshpande S."/>
            <person name="Douglass A.P."/>
            <person name="Hanson S.J."/>
            <person name="Klenk H.-P."/>
            <person name="Labutti K."/>
            <person name="Lapidus A."/>
            <person name="Lindquist E."/>
            <person name="Lipzen A."/>
            <person name="Meier-Kolthoff J.P."/>
            <person name="Ohm R.A."/>
            <person name="Otillar R.P."/>
            <person name="Pangilinan J."/>
            <person name="Peng Y."/>
            <person name="Rokas A."/>
            <person name="Rosa C.A."/>
            <person name="Scheuner C."/>
            <person name="Sibirny A.A."/>
            <person name="Slot J.C."/>
            <person name="Stielow J.B."/>
            <person name="Sun H."/>
            <person name="Kurtzman C.P."/>
            <person name="Blackwell M."/>
            <person name="Grigoriev I.V."/>
            <person name="Jeffries T.W."/>
        </authorList>
    </citation>
    <scope>NUCLEOTIDE SEQUENCE [LARGE SCALE GENOMIC DNA]</scope>
    <source>
        <strain evidence="4">NRRL YB-2248</strain>
    </source>
</reference>
<feature type="transmembrane region" description="Helical" evidence="2">
    <location>
        <begin position="143"/>
        <end position="168"/>
    </location>
</feature>
<dbReference type="GO" id="GO:0031505">
    <property type="term" value="P:fungal-type cell wall organization"/>
    <property type="evidence" value="ECO:0007669"/>
    <property type="project" value="TreeGrafter"/>
</dbReference>
<evidence type="ECO:0000313" key="4">
    <source>
        <dbReference type="Proteomes" id="UP000094801"/>
    </source>
</evidence>
<gene>
    <name evidence="3" type="ORF">CANARDRAFT_26263</name>
</gene>
<dbReference type="Pfam" id="PF06687">
    <property type="entry name" value="SUR7"/>
    <property type="match status" value="1"/>
</dbReference>